<evidence type="ECO:0000313" key="2">
    <source>
        <dbReference type="EMBL" id="SPO37577.1"/>
    </source>
</evidence>
<dbReference type="InterPro" id="IPR036282">
    <property type="entry name" value="Glutathione-S-Trfase_C_sf"/>
</dbReference>
<proteinExistence type="predicted"/>
<dbReference type="Proteomes" id="UP000323386">
    <property type="component" value="Unassembled WGS sequence"/>
</dbReference>
<dbReference type="InterPro" id="IPR036249">
    <property type="entry name" value="Thioredoxin-like_sf"/>
</dbReference>
<dbReference type="Gene3D" id="3.40.30.110">
    <property type="match status" value="2"/>
</dbReference>
<dbReference type="EMBL" id="OOIP01000007">
    <property type="protein sequence ID" value="SPO37577.1"/>
    <property type="molecule type" value="Genomic_DNA"/>
</dbReference>
<name>A0A5C3F1I5_9BASI</name>
<dbReference type="PROSITE" id="PS50404">
    <property type="entry name" value="GST_NTER"/>
    <property type="match status" value="1"/>
</dbReference>
<evidence type="ECO:0000259" key="1">
    <source>
        <dbReference type="PROSITE" id="PS50404"/>
    </source>
</evidence>
<protein>
    <recommendedName>
        <fullName evidence="1">GST N-terminal domain-containing protein</fullName>
    </recommendedName>
</protein>
<dbReference type="SUPFAM" id="SSF47616">
    <property type="entry name" value="GST C-terminal domain-like"/>
    <property type="match status" value="1"/>
</dbReference>
<dbReference type="InterPro" id="IPR004045">
    <property type="entry name" value="Glutathione_S-Trfase_N"/>
</dbReference>
<dbReference type="AlphaFoldDB" id="A0A5C3F1I5"/>
<evidence type="ECO:0000313" key="3">
    <source>
        <dbReference type="Proteomes" id="UP000323386"/>
    </source>
</evidence>
<feature type="domain" description="GST N-terminal" evidence="1">
    <location>
        <begin position="8"/>
        <end position="88"/>
    </location>
</feature>
<accession>A0A5C3F1I5</accession>
<dbReference type="SUPFAM" id="SSF52833">
    <property type="entry name" value="Thioredoxin-like"/>
    <property type="match status" value="1"/>
</dbReference>
<reference evidence="2 3" key="1">
    <citation type="submission" date="2018-03" db="EMBL/GenBank/DDBJ databases">
        <authorList>
            <person name="Guldener U."/>
        </authorList>
    </citation>
    <scope>NUCLEOTIDE SEQUENCE [LARGE SCALE GENOMIC DNA]</scope>
    <source>
        <strain evidence="2 3">DAOM196992</strain>
    </source>
</reference>
<dbReference type="Pfam" id="PF13409">
    <property type="entry name" value="GST_N_2"/>
    <property type="match status" value="1"/>
</dbReference>
<dbReference type="OrthoDB" id="202840at2759"/>
<gene>
    <name evidence="2" type="ORF">PSFLO_03052</name>
</gene>
<sequence length="377" mass="40507">MSSSSSSPRVVLYGYDASPFYQKMLFLLAHYKVDFVVVKVAPMPPRPALSELLGVTYRRIPVMFLDGQAYFETTLCARALEAAFGGKPGHGHSLFDKRDEIIQVQLSATWSETQLFRLAVGHLPKAAFTPAFVADRSKFMPGVPFSAEAVTANLPYSQSQLYAHLASIEAHLAQQQQQQQAGSGSGSGSGAGAQAGRFLVGEKVSYVDICTFVPLQWVQSFGTARDLLPKEAKNGGGGAESTTPFPRVVAWLSDVKRHLAQQGLAKAKSIKAEEAATLILEQAEPASITKAQNDARVSASDPLVKAGWVDGAGQQVLVTPTDTGKVPQQGSLVALDPTQITILVRTNVGNGAFLAHFPRVQFDVRKVELAKNRDAKI</sequence>
<organism evidence="2 3">
    <name type="scientific">Pseudozyma flocculosa</name>
    <dbReference type="NCBI Taxonomy" id="84751"/>
    <lineage>
        <taxon>Eukaryota</taxon>
        <taxon>Fungi</taxon>
        <taxon>Dikarya</taxon>
        <taxon>Basidiomycota</taxon>
        <taxon>Ustilaginomycotina</taxon>
        <taxon>Ustilaginomycetes</taxon>
        <taxon>Ustilaginales</taxon>
        <taxon>Ustilaginaceae</taxon>
        <taxon>Pseudozyma</taxon>
    </lineage>
</organism>
<keyword evidence="3" id="KW-1185">Reference proteome</keyword>
<dbReference type="CDD" id="cd00570">
    <property type="entry name" value="GST_N_family"/>
    <property type="match status" value="1"/>
</dbReference>